<evidence type="ECO:0000256" key="6">
    <source>
        <dbReference type="ARBA" id="ARBA00022741"/>
    </source>
</evidence>
<reference evidence="14" key="1">
    <citation type="submission" date="2020-07" db="EMBL/GenBank/DDBJ databases">
        <title>Huge and variable diversity of episymbiotic CPR bacteria and DPANN archaea in groundwater ecosystems.</title>
        <authorList>
            <person name="He C.Y."/>
            <person name="Keren R."/>
            <person name="Whittaker M."/>
            <person name="Farag I.F."/>
            <person name="Doudna J."/>
            <person name="Cate J.H.D."/>
            <person name="Banfield J.F."/>
        </authorList>
    </citation>
    <scope>NUCLEOTIDE SEQUENCE</scope>
    <source>
        <strain evidence="14">NC_groundwater_717_Ag_S-0.2um_59_8</strain>
    </source>
</reference>
<organism evidence="14 15">
    <name type="scientific">Tectimicrobiota bacterium</name>
    <dbReference type="NCBI Taxonomy" id="2528274"/>
    <lineage>
        <taxon>Bacteria</taxon>
        <taxon>Pseudomonadati</taxon>
        <taxon>Nitrospinota/Tectimicrobiota group</taxon>
        <taxon>Candidatus Tectimicrobiota</taxon>
    </lineage>
</organism>
<dbReference type="GO" id="GO:0006400">
    <property type="term" value="P:tRNA modification"/>
    <property type="evidence" value="ECO:0007669"/>
    <property type="project" value="TreeGrafter"/>
</dbReference>
<evidence type="ECO:0000256" key="13">
    <source>
        <dbReference type="RuleBase" id="RU003785"/>
    </source>
</evidence>
<keyword evidence="8 10" id="KW-0460">Magnesium</keyword>
<comment type="cofactor">
    <cofactor evidence="1 10">
        <name>Mg(2+)</name>
        <dbReference type="ChEBI" id="CHEBI:18420"/>
    </cofactor>
</comment>
<sequence length="308" mass="34179">MIADRRSSPSSRLIVLVGPTAVGKSSLALRLAADLRAEIVSADSRHIYMGMDVGTAKPTPEDRLAVPHHMVDLISPDQTYSAARYGRQAGAIVDRLLAGGKVALVVGGSGLYIKALLRGLFPGPVADPALRESLRGKKPEELRRELERLDPEAAGRIHPRDMVRTVRALEVYYLTGKPISTLQSRHAFPNRYPDAVLIGLTRERADLYRRIEERVDAMIRQGLSEEVASLVKAGYSLDLPSMQTLGYRHLGRVLRGEWSMAEAVQRLKKDTKAFAKRQLTWFRAMEGVRWFDLSSSGEEEVLKALVTL</sequence>
<dbReference type="InterPro" id="IPR018022">
    <property type="entry name" value="IPT"/>
</dbReference>
<feature type="binding site" evidence="10">
    <location>
        <begin position="18"/>
        <end position="25"/>
    </location>
    <ligand>
        <name>ATP</name>
        <dbReference type="ChEBI" id="CHEBI:30616"/>
    </ligand>
</feature>
<comment type="subunit">
    <text evidence="10">Monomer.</text>
</comment>
<keyword evidence="5 10" id="KW-0819">tRNA processing</keyword>
<evidence type="ECO:0000256" key="7">
    <source>
        <dbReference type="ARBA" id="ARBA00022840"/>
    </source>
</evidence>
<dbReference type="Proteomes" id="UP000741360">
    <property type="component" value="Unassembled WGS sequence"/>
</dbReference>
<evidence type="ECO:0000256" key="12">
    <source>
        <dbReference type="RuleBase" id="RU003784"/>
    </source>
</evidence>
<keyword evidence="6 10" id="KW-0547">Nucleotide-binding</keyword>
<dbReference type="EMBL" id="JACPSX010000027">
    <property type="protein sequence ID" value="MBI3013758.1"/>
    <property type="molecule type" value="Genomic_DNA"/>
</dbReference>
<feature type="site" description="Interaction with substrate tRNA" evidence="10">
    <location>
        <position position="109"/>
    </location>
</feature>
<feature type="site" description="Interaction with substrate tRNA" evidence="10">
    <location>
        <position position="131"/>
    </location>
</feature>
<dbReference type="PANTHER" id="PTHR11088">
    <property type="entry name" value="TRNA DIMETHYLALLYLTRANSFERASE"/>
    <property type="match status" value="1"/>
</dbReference>
<evidence type="ECO:0000256" key="9">
    <source>
        <dbReference type="ARBA" id="ARBA00049563"/>
    </source>
</evidence>
<evidence type="ECO:0000256" key="1">
    <source>
        <dbReference type="ARBA" id="ARBA00001946"/>
    </source>
</evidence>
<dbReference type="Gene3D" id="1.10.20.140">
    <property type="match status" value="1"/>
</dbReference>
<evidence type="ECO:0000256" key="4">
    <source>
        <dbReference type="ARBA" id="ARBA00022679"/>
    </source>
</evidence>
<dbReference type="AlphaFoldDB" id="A0A932GMQ8"/>
<evidence type="ECO:0000256" key="2">
    <source>
        <dbReference type="ARBA" id="ARBA00003213"/>
    </source>
</evidence>
<evidence type="ECO:0000256" key="3">
    <source>
        <dbReference type="ARBA" id="ARBA00005842"/>
    </source>
</evidence>
<dbReference type="GO" id="GO:0052381">
    <property type="term" value="F:tRNA dimethylallyltransferase activity"/>
    <property type="evidence" value="ECO:0007669"/>
    <property type="project" value="UniProtKB-UniRule"/>
</dbReference>
<gene>
    <name evidence="10 14" type="primary">miaA</name>
    <name evidence="14" type="ORF">HYY65_01535</name>
</gene>
<name>A0A932GMQ8_UNCTE</name>
<evidence type="ECO:0000256" key="10">
    <source>
        <dbReference type="HAMAP-Rule" id="MF_00185"/>
    </source>
</evidence>
<evidence type="ECO:0000256" key="8">
    <source>
        <dbReference type="ARBA" id="ARBA00022842"/>
    </source>
</evidence>
<comment type="similarity">
    <text evidence="3 10 13">Belongs to the IPP transferase family.</text>
</comment>
<evidence type="ECO:0000313" key="15">
    <source>
        <dbReference type="Proteomes" id="UP000741360"/>
    </source>
</evidence>
<dbReference type="InterPro" id="IPR027417">
    <property type="entry name" value="P-loop_NTPase"/>
</dbReference>
<dbReference type="InterPro" id="IPR039657">
    <property type="entry name" value="Dimethylallyltransferase"/>
</dbReference>
<dbReference type="NCBIfam" id="TIGR00174">
    <property type="entry name" value="miaA"/>
    <property type="match status" value="1"/>
</dbReference>
<comment type="catalytic activity">
    <reaction evidence="9 10 11">
        <text>adenosine(37) in tRNA + dimethylallyl diphosphate = N(6)-dimethylallyladenosine(37) in tRNA + diphosphate</text>
        <dbReference type="Rhea" id="RHEA:26482"/>
        <dbReference type="Rhea" id="RHEA-COMP:10162"/>
        <dbReference type="Rhea" id="RHEA-COMP:10375"/>
        <dbReference type="ChEBI" id="CHEBI:33019"/>
        <dbReference type="ChEBI" id="CHEBI:57623"/>
        <dbReference type="ChEBI" id="CHEBI:74411"/>
        <dbReference type="ChEBI" id="CHEBI:74415"/>
        <dbReference type="EC" id="2.5.1.75"/>
    </reaction>
</comment>
<comment type="caution">
    <text evidence="14">The sequence shown here is derived from an EMBL/GenBank/DDBJ whole genome shotgun (WGS) entry which is preliminary data.</text>
</comment>
<protein>
    <recommendedName>
        <fullName evidence="10">tRNA dimethylallyltransferase</fullName>
        <ecNumber evidence="10">2.5.1.75</ecNumber>
    </recommendedName>
    <alternativeName>
        <fullName evidence="10">Dimethylallyl diphosphate:tRNA dimethylallyltransferase</fullName>
        <shortName evidence="10">DMAPP:tRNA dimethylallyltransferase</shortName>
        <shortName evidence="10">DMATase</shortName>
    </alternativeName>
    <alternativeName>
        <fullName evidence="10">Isopentenyl-diphosphate:tRNA isopentenyltransferase</fullName>
        <shortName evidence="10">IPP transferase</shortName>
        <shortName evidence="10">IPPT</shortName>
        <shortName evidence="10">IPTase</shortName>
    </alternativeName>
</protein>
<evidence type="ECO:0000256" key="11">
    <source>
        <dbReference type="RuleBase" id="RU003783"/>
    </source>
</evidence>
<keyword evidence="7 10" id="KW-0067">ATP-binding</keyword>
<accession>A0A932GMQ8</accession>
<evidence type="ECO:0000256" key="5">
    <source>
        <dbReference type="ARBA" id="ARBA00022694"/>
    </source>
</evidence>
<dbReference type="HAMAP" id="MF_00185">
    <property type="entry name" value="IPP_trans"/>
    <property type="match status" value="1"/>
</dbReference>
<dbReference type="EC" id="2.5.1.75" evidence="10"/>
<keyword evidence="4 10" id="KW-0808">Transferase</keyword>
<proteinExistence type="inferred from homology"/>
<dbReference type="SUPFAM" id="SSF52540">
    <property type="entry name" value="P-loop containing nucleoside triphosphate hydrolases"/>
    <property type="match status" value="2"/>
</dbReference>
<comment type="function">
    <text evidence="2 10 12">Catalyzes the transfer of a dimethylallyl group onto the adenine at position 37 in tRNAs that read codons beginning with uridine, leading to the formation of N6-(dimethylallyl)adenosine (i(6)A).</text>
</comment>
<feature type="region of interest" description="Interaction with substrate tRNA" evidence="10">
    <location>
        <begin position="43"/>
        <end position="46"/>
    </location>
</feature>
<dbReference type="PANTHER" id="PTHR11088:SF60">
    <property type="entry name" value="TRNA DIMETHYLALLYLTRANSFERASE"/>
    <property type="match status" value="1"/>
</dbReference>
<dbReference type="Pfam" id="PF01715">
    <property type="entry name" value="IPPT"/>
    <property type="match status" value="1"/>
</dbReference>
<evidence type="ECO:0000313" key="14">
    <source>
        <dbReference type="EMBL" id="MBI3013758.1"/>
    </source>
</evidence>
<comment type="caution">
    <text evidence="10">Lacks conserved residue(s) required for the propagation of feature annotation.</text>
</comment>
<feature type="binding site" evidence="10">
    <location>
        <begin position="20"/>
        <end position="25"/>
    </location>
    <ligand>
        <name>substrate</name>
    </ligand>
</feature>
<dbReference type="Gene3D" id="3.40.50.300">
    <property type="entry name" value="P-loop containing nucleotide triphosphate hydrolases"/>
    <property type="match status" value="1"/>
</dbReference>
<dbReference type="GO" id="GO:0005524">
    <property type="term" value="F:ATP binding"/>
    <property type="evidence" value="ECO:0007669"/>
    <property type="project" value="UniProtKB-UniRule"/>
</dbReference>